<dbReference type="SMART" id="SM00388">
    <property type="entry name" value="HisKA"/>
    <property type="match status" value="1"/>
</dbReference>
<keyword evidence="15" id="KW-1185">Reference proteome</keyword>
<comment type="caution">
    <text evidence="14">The sequence shown here is derived from an EMBL/GenBank/DDBJ whole genome shotgun (WGS) entry which is preliminary data.</text>
</comment>
<dbReference type="PROSITE" id="PS50885">
    <property type="entry name" value="HAMP"/>
    <property type="match status" value="1"/>
</dbReference>
<evidence type="ECO:0000256" key="11">
    <source>
        <dbReference type="SAM" id="Phobius"/>
    </source>
</evidence>
<comment type="subcellular location">
    <subcellularLocation>
        <location evidence="2">Membrane</location>
        <topology evidence="2">Multi-pass membrane protein</topology>
    </subcellularLocation>
</comment>
<dbReference type="InterPro" id="IPR050428">
    <property type="entry name" value="TCS_sensor_his_kinase"/>
</dbReference>
<dbReference type="EC" id="2.7.13.3" evidence="3"/>
<keyword evidence="4" id="KW-0597">Phosphoprotein</keyword>
<evidence type="ECO:0000256" key="8">
    <source>
        <dbReference type="ARBA" id="ARBA00022989"/>
    </source>
</evidence>
<dbReference type="PROSITE" id="PS50109">
    <property type="entry name" value="HIS_KIN"/>
    <property type="match status" value="1"/>
</dbReference>
<evidence type="ECO:0000256" key="2">
    <source>
        <dbReference type="ARBA" id="ARBA00004141"/>
    </source>
</evidence>
<organism evidence="14 15">
    <name type="scientific">Roseiterribacter gracilis</name>
    <dbReference type="NCBI Taxonomy" id="2812848"/>
    <lineage>
        <taxon>Bacteria</taxon>
        <taxon>Pseudomonadati</taxon>
        <taxon>Pseudomonadota</taxon>
        <taxon>Alphaproteobacteria</taxon>
        <taxon>Rhodospirillales</taxon>
        <taxon>Roseiterribacteraceae</taxon>
        <taxon>Roseiterribacter</taxon>
    </lineage>
</organism>
<dbReference type="InterPro" id="IPR003594">
    <property type="entry name" value="HATPase_dom"/>
</dbReference>
<dbReference type="EMBL" id="BOPV01000001">
    <property type="protein sequence ID" value="GIL40099.1"/>
    <property type="molecule type" value="Genomic_DNA"/>
</dbReference>
<dbReference type="Gene3D" id="3.30.565.10">
    <property type="entry name" value="Histidine kinase-like ATPase, C-terminal domain"/>
    <property type="match status" value="1"/>
</dbReference>
<dbReference type="AlphaFoldDB" id="A0A8S8XE19"/>
<dbReference type="PANTHER" id="PTHR45436">
    <property type="entry name" value="SENSOR HISTIDINE KINASE YKOH"/>
    <property type="match status" value="1"/>
</dbReference>
<dbReference type="PANTHER" id="PTHR45436:SF15">
    <property type="entry name" value="SENSOR HISTIDINE KINASE CUSS"/>
    <property type="match status" value="1"/>
</dbReference>
<dbReference type="InterPro" id="IPR003660">
    <property type="entry name" value="HAMP_dom"/>
</dbReference>
<dbReference type="GO" id="GO:0000155">
    <property type="term" value="F:phosphorelay sensor kinase activity"/>
    <property type="evidence" value="ECO:0007669"/>
    <property type="project" value="InterPro"/>
</dbReference>
<dbReference type="Pfam" id="PF00512">
    <property type="entry name" value="HisKA"/>
    <property type="match status" value="1"/>
</dbReference>
<dbReference type="CDD" id="cd00075">
    <property type="entry name" value="HATPase"/>
    <property type="match status" value="1"/>
</dbReference>
<dbReference type="InterPro" id="IPR036097">
    <property type="entry name" value="HisK_dim/P_sf"/>
</dbReference>
<reference evidence="14" key="1">
    <citation type="submission" date="2021-02" db="EMBL/GenBank/DDBJ databases">
        <title>Genome sequence of Rhodospirillales sp. strain TMPK1 isolated from soil.</title>
        <authorList>
            <person name="Nakai R."/>
            <person name="Kusada H."/>
            <person name="Tamaki H."/>
        </authorList>
    </citation>
    <scope>NUCLEOTIDE SEQUENCE</scope>
    <source>
        <strain evidence="14">TMPK1</strain>
    </source>
</reference>
<dbReference type="SMART" id="SM00387">
    <property type="entry name" value="HATPase_c"/>
    <property type="match status" value="1"/>
</dbReference>
<dbReference type="Gene3D" id="1.10.287.130">
    <property type="match status" value="1"/>
</dbReference>
<dbReference type="InterPro" id="IPR005467">
    <property type="entry name" value="His_kinase_dom"/>
</dbReference>
<keyword evidence="10 11" id="KW-0472">Membrane</keyword>
<keyword evidence="7 14" id="KW-0418">Kinase</keyword>
<evidence type="ECO:0000256" key="1">
    <source>
        <dbReference type="ARBA" id="ARBA00000085"/>
    </source>
</evidence>
<dbReference type="InterPro" id="IPR036890">
    <property type="entry name" value="HATPase_C_sf"/>
</dbReference>
<dbReference type="SUPFAM" id="SSF55874">
    <property type="entry name" value="ATPase domain of HSP90 chaperone/DNA topoisomerase II/histidine kinase"/>
    <property type="match status" value="1"/>
</dbReference>
<proteinExistence type="predicted"/>
<evidence type="ECO:0000313" key="15">
    <source>
        <dbReference type="Proteomes" id="UP000681075"/>
    </source>
</evidence>
<dbReference type="SUPFAM" id="SSF47384">
    <property type="entry name" value="Homodimeric domain of signal transducing histidine kinase"/>
    <property type="match status" value="1"/>
</dbReference>
<evidence type="ECO:0000256" key="3">
    <source>
        <dbReference type="ARBA" id="ARBA00012438"/>
    </source>
</evidence>
<dbReference type="InterPro" id="IPR003661">
    <property type="entry name" value="HisK_dim/P_dom"/>
</dbReference>
<accession>A0A8S8XE19</accession>
<comment type="catalytic activity">
    <reaction evidence="1">
        <text>ATP + protein L-histidine = ADP + protein N-phospho-L-histidine.</text>
        <dbReference type="EC" id="2.7.13.3"/>
    </reaction>
</comment>
<dbReference type="InterPro" id="IPR004358">
    <property type="entry name" value="Sig_transdc_His_kin-like_C"/>
</dbReference>
<dbReference type="RefSeq" id="WP_420243208.1">
    <property type="nucleotide sequence ID" value="NZ_BOPV01000001.1"/>
</dbReference>
<sequence>MHRPASLARRLRVRVALLQGTVVAVAVAVHLALAWGPMVEADRDLGRLTDAVAESLTFDDDGVPRIVPSERLRELGAGARTLRFAVYDTTTGIAVEGSSPELMAALPRNARLKSLRYAEFEAPGPDGRLMPGALTRMPTPGGEYMLAAVGMQRGFVDAVRWIWAELITTLLPLLAALAVGSLLLVPRTVARALKPLDRLSAQARAIAPGARARLDESAAPREMAPLVGAVNTALDRLDQAFEQQRRFTANAAHELRNPLAVLQARVDSLTEREIKAGFQRDVARMTDLVDQLLTMARLQAGQINIESRVDLREIARTVLSDLAPLAIHGGREVALEEPPHPVWVPGDMRVLEGALSNLVLNAIDHSPEGETVEVLVRDRPDKVIEVLDRGPGLPDGVGDEIYEPFWRTEARRRGVGLGLAIVRDAMKLHGGAVAHAARDGGGTIFRLEFSDLGVSAAE</sequence>
<evidence type="ECO:0000313" key="14">
    <source>
        <dbReference type="EMBL" id="GIL40099.1"/>
    </source>
</evidence>
<evidence type="ECO:0000259" key="13">
    <source>
        <dbReference type="PROSITE" id="PS50885"/>
    </source>
</evidence>
<dbReference type="Pfam" id="PF02518">
    <property type="entry name" value="HATPase_c"/>
    <property type="match status" value="1"/>
</dbReference>
<dbReference type="CDD" id="cd00082">
    <property type="entry name" value="HisKA"/>
    <property type="match status" value="1"/>
</dbReference>
<dbReference type="GO" id="GO:0005886">
    <property type="term" value="C:plasma membrane"/>
    <property type="evidence" value="ECO:0007669"/>
    <property type="project" value="TreeGrafter"/>
</dbReference>
<protein>
    <recommendedName>
        <fullName evidence="3">histidine kinase</fullName>
        <ecNumber evidence="3">2.7.13.3</ecNumber>
    </recommendedName>
</protein>
<keyword evidence="8 11" id="KW-1133">Transmembrane helix</keyword>
<dbReference type="PRINTS" id="PR00344">
    <property type="entry name" value="BCTRLSENSOR"/>
</dbReference>
<evidence type="ECO:0000256" key="7">
    <source>
        <dbReference type="ARBA" id="ARBA00022777"/>
    </source>
</evidence>
<keyword evidence="6 11" id="KW-0812">Transmembrane</keyword>
<evidence type="ECO:0000256" key="10">
    <source>
        <dbReference type="ARBA" id="ARBA00023136"/>
    </source>
</evidence>
<keyword evidence="9" id="KW-0902">Two-component regulatory system</keyword>
<feature type="domain" description="HAMP" evidence="13">
    <location>
        <begin position="190"/>
        <end position="242"/>
    </location>
</feature>
<gene>
    <name evidence="14" type="ORF">TMPK1_23360</name>
</gene>
<evidence type="ECO:0000256" key="4">
    <source>
        <dbReference type="ARBA" id="ARBA00022553"/>
    </source>
</evidence>
<evidence type="ECO:0000259" key="12">
    <source>
        <dbReference type="PROSITE" id="PS50109"/>
    </source>
</evidence>
<name>A0A8S8XE19_9PROT</name>
<evidence type="ECO:0000256" key="9">
    <source>
        <dbReference type="ARBA" id="ARBA00023012"/>
    </source>
</evidence>
<evidence type="ECO:0000256" key="6">
    <source>
        <dbReference type="ARBA" id="ARBA00022692"/>
    </source>
</evidence>
<dbReference type="Proteomes" id="UP000681075">
    <property type="component" value="Unassembled WGS sequence"/>
</dbReference>
<feature type="transmembrane region" description="Helical" evidence="11">
    <location>
        <begin position="161"/>
        <end position="185"/>
    </location>
</feature>
<keyword evidence="5" id="KW-0808">Transferase</keyword>
<evidence type="ECO:0000256" key="5">
    <source>
        <dbReference type="ARBA" id="ARBA00022679"/>
    </source>
</evidence>
<feature type="domain" description="Histidine kinase" evidence="12">
    <location>
        <begin position="250"/>
        <end position="453"/>
    </location>
</feature>